<proteinExistence type="predicted"/>
<dbReference type="Pfam" id="PF09572">
    <property type="entry name" value="RE_XamI"/>
    <property type="match status" value="1"/>
</dbReference>
<protein>
    <submittedName>
        <fullName evidence="1">XamI family restriction endonuclease</fullName>
        <ecNumber evidence="1">3.1.21.-</ecNumber>
    </submittedName>
</protein>
<evidence type="ECO:0000313" key="1">
    <source>
        <dbReference type="EMBL" id="MCG2672505.1"/>
    </source>
</evidence>
<keyword evidence="2" id="KW-1185">Reference proteome</keyword>
<dbReference type="EMBL" id="JAKLUA010000021">
    <property type="protein sequence ID" value="MCG2672505.1"/>
    <property type="molecule type" value="Genomic_DNA"/>
</dbReference>
<name>A0ABS9LZT1_9BRAD</name>
<organism evidence="1 2">
    <name type="scientific">Bradyrhizobium zhengyangense</name>
    <dbReference type="NCBI Taxonomy" id="2911009"/>
    <lineage>
        <taxon>Bacteria</taxon>
        <taxon>Pseudomonadati</taxon>
        <taxon>Pseudomonadota</taxon>
        <taxon>Alphaproteobacteria</taxon>
        <taxon>Hyphomicrobiales</taxon>
        <taxon>Nitrobacteraceae</taxon>
        <taxon>Bradyrhizobium</taxon>
    </lineage>
</organism>
<comment type="caution">
    <text evidence="1">The sequence shown here is derived from an EMBL/GenBank/DDBJ whole genome shotgun (WGS) entry which is preliminary data.</text>
</comment>
<dbReference type="GO" id="GO:0004519">
    <property type="term" value="F:endonuclease activity"/>
    <property type="evidence" value="ECO:0007669"/>
    <property type="project" value="UniProtKB-KW"/>
</dbReference>
<sequence length="249" mass="27270">MRAALQSTKNLREISGTALIDDKKLWQILRYICAPRVSEEDLWTLVGKKFKTVPPAVADSTATTFTELVDAKRFPWVVGEREPSVGEVEASVLATTTLLAHEALGTTRRGSASRLQEEQVSTALIAAGLKLDESRKPLVALDELTRGSFSRERKVGGAKCDVPIRLSDGRLLAIECKVSNGPKNSWKRLQREVGGKADTWKQAYGGQVITGAVLAGVFDLKCLVDAQNKQNVALFWQHDLKPLITFAKA</sequence>
<evidence type="ECO:0000313" key="2">
    <source>
        <dbReference type="Proteomes" id="UP001139012"/>
    </source>
</evidence>
<keyword evidence="1" id="KW-0540">Nuclease</keyword>
<dbReference type="EC" id="3.1.21.-" evidence="1"/>
<dbReference type="Proteomes" id="UP001139012">
    <property type="component" value="Unassembled WGS sequence"/>
</dbReference>
<reference evidence="1" key="1">
    <citation type="submission" date="2022-01" db="EMBL/GenBank/DDBJ databases">
        <title>Genome sequnece data of strain Bradyrhizobium sp. nov.</title>
        <authorList>
            <person name="Zhang J."/>
        </authorList>
    </citation>
    <scope>NUCLEOTIDE SEQUENCE</scope>
    <source>
        <strain evidence="1">WYCCWR 12774</strain>
    </source>
</reference>
<keyword evidence="1" id="KW-0255">Endonuclease</keyword>
<gene>
    <name evidence="1" type="ORF">L6637_36730</name>
</gene>
<accession>A0ABS9LZT1</accession>
<dbReference type="InterPro" id="IPR019072">
    <property type="entry name" value="Restrct_endonuc_II_XamI"/>
</dbReference>
<dbReference type="RefSeq" id="WP_237873752.1">
    <property type="nucleotide sequence ID" value="NZ_JAKLUA010000021.1"/>
</dbReference>
<keyword evidence="1" id="KW-0378">Hydrolase</keyword>
<dbReference type="GO" id="GO:0016787">
    <property type="term" value="F:hydrolase activity"/>
    <property type="evidence" value="ECO:0007669"/>
    <property type="project" value="UniProtKB-KW"/>
</dbReference>